<dbReference type="Proteomes" id="UP001445076">
    <property type="component" value="Unassembled WGS sequence"/>
</dbReference>
<keyword evidence="2" id="KW-1185">Reference proteome</keyword>
<name>A0AAW0X214_CHEQU</name>
<dbReference type="EMBL" id="JARKIK010000053">
    <property type="protein sequence ID" value="KAK8733756.1"/>
    <property type="molecule type" value="Genomic_DNA"/>
</dbReference>
<accession>A0AAW0X214</accession>
<comment type="caution">
    <text evidence="1">The sequence shown here is derived from an EMBL/GenBank/DDBJ whole genome shotgun (WGS) entry which is preliminary data.</text>
</comment>
<protein>
    <submittedName>
        <fullName evidence="1">Uncharacterized protein</fullName>
    </submittedName>
</protein>
<reference evidence="1 2" key="1">
    <citation type="journal article" date="2024" name="BMC Genomics">
        <title>Genome assembly of redclaw crayfish (Cherax quadricarinatus) provides insights into its immune adaptation and hypoxia tolerance.</title>
        <authorList>
            <person name="Liu Z."/>
            <person name="Zheng J."/>
            <person name="Li H."/>
            <person name="Fang K."/>
            <person name="Wang S."/>
            <person name="He J."/>
            <person name="Zhou D."/>
            <person name="Weng S."/>
            <person name="Chi M."/>
            <person name="Gu Z."/>
            <person name="He J."/>
            <person name="Li F."/>
            <person name="Wang M."/>
        </authorList>
    </citation>
    <scope>NUCLEOTIDE SEQUENCE [LARGE SCALE GENOMIC DNA]</scope>
    <source>
        <strain evidence="1">ZL_2023a</strain>
    </source>
</reference>
<dbReference type="AlphaFoldDB" id="A0AAW0X214"/>
<gene>
    <name evidence="1" type="ORF">OTU49_006464</name>
</gene>
<sequence>PSIQDTRRPLCLPDTTVYTLVHTPYTYYQPSILTCIKEAYSNSQGERLAEDPPVESFLSFMQIKEEPQDISVLTGTGEVASPHPELLSCTDTDDFSSCVCPPPIQVREGNQWHFL</sequence>
<evidence type="ECO:0000313" key="1">
    <source>
        <dbReference type="EMBL" id="KAK8733756.1"/>
    </source>
</evidence>
<organism evidence="1 2">
    <name type="scientific">Cherax quadricarinatus</name>
    <name type="common">Australian red claw crayfish</name>
    <dbReference type="NCBI Taxonomy" id="27406"/>
    <lineage>
        <taxon>Eukaryota</taxon>
        <taxon>Metazoa</taxon>
        <taxon>Ecdysozoa</taxon>
        <taxon>Arthropoda</taxon>
        <taxon>Crustacea</taxon>
        <taxon>Multicrustacea</taxon>
        <taxon>Malacostraca</taxon>
        <taxon>Eumalacostraca</taxon>
        <taxon>Eucarida</taxon>
        <taxon>Decapoda</taxon>
        <taxon>Pleocyemata</taxon>
        <taxon>Astacidea</taxon>
        <taxon>Parastacoidea</taxon>
        <taxon>Parastacidae</taxon>
        <taxon>Cherax</taxon>
    </lineage>
</organism>
<evidence type="ECO:0000313" key="2">
    <source>
        <dbReference type="Proteomes" id="UP001445076"/>
    </source>
</evidence>
<proteinExistence type="predicted"/>
<feature type="non-terminal residue" evidence="1">
    <location>
        <position position="1"/>
    </location>
</feature>